<accession>A0A2U1KGQ0</accession>
<organism evidence="1 2">
    <name type="scientific">Artemisia annua</name>
    <name type="common">Sweet wormwood</name>
    <dbReference type="NCBI Taxonomy" id="35608"/>
    <lineage>
        <taxon>Eukaryota</taxon>
        <taxon>Viridiplantae</taxon>
        <taxon>Streptophyta</taxon>
        <taxon>Embryophyta</taxon>
        <taxon>Tracheophyta</taxon>
        <taxon>Spermatophyta</taxon>
        <taxon>Magnoliopsida</taxon>
        <taxon>eudicotyledons</taxon>
        <taxon>Gunneridae</taxon>
        <taxon>Pentapetalae</taxon>
        <taxon>asterids</taxon>
        <taxon>campanulids</taxon>
        <taxon>Asterales</taxon>
        <taxon>Asteraceae</taxon>
        <taxon>Asteroideae</taxon>
        <taxon>Anthemideae</taxon>
        <taxon>Artemisiinae</taxon>
        <taxon>Artemisia</taxon>
    </lineage>
</organism>
<name>A0A2U1KGQ0_ARTAN</name>
<dbReference type="AlphaFoldDB" id="A0A2U1KGQ0"/>
<keyword evidence="2" id="KW-1185">Reference proteome</keyword>
<dbReference type="EMBL" id="PKPP01019344">
    <property type="protein sequence ID" value="PWA35803.1"/>
    <property type="molecule type" value="Genomic_DNA"/>
</dbReference>
<reference evidence="1 2" key="1">
    <citation type="journal article" date="2018" name="Mol. Plant">
        <title>The genome of Artemisia annua provides insight into the evolution of Asteraceae family and artemisinin biosynthesis.</title>
        <authorList>
            <person name="Shen Q."/>
            <person name="Zhang L."/>
            <person name="Liao Z."/>
            <person name="Wang S."/>
            <person name="Yan T."/>
            <person name="Shi P."/>
            <person name="Liu M."/>
            <person name="Fu X."/>
            <person name="Pan Q."/>
            <person name="Wang Y."/>
            <person name="Lv Z."/>
            <person name="Lu X."/>
            <person name="Zhang F."/>
            <person name="Jiang W."/>
            <person name="Ma Y."/>
            <person name="Chen M."/>
            <person name="Hao X."/>
            <person name="Li L."/>
            <person name="Tang Y."/>
            <person name="Lv G."/>
            <person name="Zhou Y."/>
            <person name="Sun X."/>
            <person name="Brodelius P.E."/>
            <person name="Rose J.K.C."/>
            <person name="Tang K."/>
        </authorList>
    </citation>
    <scope>NUCLEOTIDE SEQUENCE [LARGE SCALE GENOMIC DNA]</scope>
    <source>
        <strain evidence="2">cv. Huhao1</strain>
        <tissue evidence="1">Leaf</tissue>
    </source>
</reference>
<evidence type="ECO:0000313" key="1">
    <source>
        <dbReference type="EMBL" id="PWA35803.1"/>
    </source>
</evidence>
<evidence type="ECO:0000313" key="2">
    <source>
        <dbReference type="Proteomes" id="UP000245207"/>
    </source>
</evidence>
<proteinExistence type="predicted"/>
<protein>
    <submittedName>
        <fullName evidence="1">Uncharacterized protein</fullName>
    </submittedName>
</protein>
<sequence length="141" mass="15743">MKLPVLMSQKKPLESSEQIIGNPSLDNILVKKRKSDAIDCIAFLSQKISKRNGGGQSFVGTKSSNKFMHDVSDHGTLDSNSIMTFITLWKDKCKTAPEAMKQMLMFHKPDCSEIPIEVAQQMYTSYPLVGLINVAISWSFT</sequence>
<gene>
    <name evidence="1" type="ORF">CTI12_AA606090</name>
</gene>
<comment type="caution">
    <text evidence="1">The sequence shown here is derived from an EMBL/GenBank/DDBJ whole genome shotgun (WGS) entry which is preliminary data.</text>
</comment>
<dbReference type="Proteomes" id="UP000245207">
    <property type="component" value="Unassembled WGS sequence"/>
</dbReference>